<evidence type="ECO:0000313" key="1">
    <source>
        <dbReference type="EMBL" id="KAH7683280.1"/>
    </source>
</evidence>
<dbReference type="EMBL" id="CM037015">
    <property type="protein sequence ID" value="KAH7683280.1"/>
    <property type="molecule type" value="Genomic_DNA"/>
</dbReference>
<keyword evidence="2" id="KW-1185">Reference proteome</keyword>
<name>A0ACB7W6V1_DIOAL</name>
<accession>A0ACB7W6V1</accession>
<reference evidence="2" key="1">
    <citation type="journal article" date="2022" name="Nat. Commun.">
        <title>Chromosome evolution and the genetic basis of agronomically important traits in greater yam.</title>
        <authorList>
            <person name="Bredeson J.V."/>
            <person name="Lyons J.B."/>
            <person name="Oniyinde I.O."/>
            <person name="Okereke N.R."/>
            <person name="Kolade O."/>
            <person name="Nnabue I."/>
            <person name="Nwadili C.O."/>
            <person name="Hribova E."/>
            <person name="Parker M."/>
            <person name="Nwogha J."/>
            <person name="Shu S."/>
            <person name="Carlson J."/>
            <person name="Kariba R."/>
            <person name="Muthemba S."/>
            <person name="Knop K."/>
            <person name="Barton G.J."/>
            <person name="Sherwood A.V."/>
            <person name="Lopez-Montes A."/>
            <person name="Asiedu R."/>
            <person name="Jamnadass R."/>
            <person name="Muchugi A."/>
            <person name="Goodstein D."/>
            <person name="Egesi C.N."/>
            <person name="Featherston J."/>
            <person name="Asfaw A."/>
            <person name="Simpson G.G."/>
            <person name="Dolezel J."/>
            <person name="Hendre P.S."/>
            <person name="Van Deynze A."/>
            <person name="Kumar P.L."/>
            <person name="Obidiegwu J.E."/>
            <person name="Bhattacharjee R."/>
            <person name="Rokhsar D.S."/>
        </authorList>
    </citation>
    <scope>NUCLEOTIDE SEQUENCE [LARGE SCALE GENOMIC DNA]</scope>
    <source>
        <strain evidence="2">cv. TDa95/00328</strain>
    </source>
</reference>
<proteinExistence type="predicted"/>
<sequence length="93" mass="11342">MFHPFQTHAMVTKAQSAIQQQKHLWRRDTERYKGDLHCNEHRKRKHRWCREQTPQAFSWDGDDPKPTLTRNSGRRFSYAQHVMERTYGLLILY</sequence>
<gene>
    <name evidence="1" type="ORF">IHE45_05G173000</name>
</gene>
<protein>
    <submittedName>
        <fullName evidence="1">Uncharacterized protein</fullName>
    </submittedName>
</protein>
<evidence type="ECO:0000313" key="2">
    <source>
        <dbReference type="Proteomes" id="UP000827976"/>
    </source>
</evidence>
<dbReference type="Proteomes" id="UP000827976">
    <property type="component" value="Chromosome 5"/>
</dbReference>
<organism evidence="1 2">
    <name type="scientific">Dioscorea alata</name>
    <name type="common">Purple yam</name>
    <dbReference type="NCBI Taxonomy" id="55571"/>
    <lineage>
        <taxon>Eukaryota</taxon>
        <taxon>Viridiplantae</taxon>
        <taxon>Streptophyta</taxon>
        <taxon>Embryophyta</taxon>
        <taxon>Tracheophyta</taxon>
        <taxon>Spermatophyta</taxon>
        <taxon>Magnoliopsida</taxon>
        <taxon>Liliopsida</taxon>
        <taxon>Dioscoreales</taxon>
        <taxon>Dioscoreaceae</taxon>
        <taxon>Dioscorea</taxon>
    </lineage>
</organism>
<comment type="caution">
    <text evidence="1">The sequence shown here is derived from an EMBL/GenBank/DDBJ whole genome shotgun (WGS) entry which is preliminary data.</text>
</comment>